<feature type="non-terminal residue" evidence="5">
    <location>
        <position position="1"/>
    </location>
</feature>
<feature type="compositionally biased region" description="Basic and acidic residues" evidence="4">
    <location>
        <begin position="1"/>
        <end position="26"/>
    </location>
</feature>
<organism evidence="5 6">
    <name type="scientific">Calyptomena viridis</name>
    <name type="common">Lesser green broadbill</name>
    <dbReference type="NCBI Taxonomy" id="135972"/>
    <lineage>
        <taxon>Eukaryota</taxon>
        <taxon>Metazoa</taxon>
        <taxon>Chordata</taxon>
        <taxon>Craniata</taxon>
        <taxon>Vertebrata</taxon>
        <taxon>Euteleostomi</taxon>
        <taxon>Archelosauria</taxon>
        <taxon>Archosauria</taxon>
        <taxon>Dinosauria</taxon>
        <taxon>Saurischia</taxon>
        <taxon>Theropoda</taxon>
        <taxon>Coelurosauria</taxon>
        <taxon>Aves</taxon>
        <taxon>Neognathae</taxon>
        <taxon>Neoaves</taxon>
        <taxon>Telluraves</taxon>
        <taxon>Australaves</taxon>
        <taxon>Passeriformes</taxon>
        <taxon>Eurylaimidae</taxon>
        <taxon>Calyptomena</taxon>
    </lineage>
</organism>
<protein>
    <submittedName>
        <fullName evidence="5">CA174 protein</fullName>
    </submittedName>
</protein>
<keyword evidence="3" id="KW-0539">Nucleus</keyword>
<comment type="caution">
    <text evidence="5">The sequence shown here is derived from an EMBL/GenBank/DDBJ whole genome shotgun (WGS) entry which is preliminary data.</text>
</comment>
<comment type="subcellular location">
    <subcellularLocation>
        <location evidence="1">Nucleus</location>
    </subcellularLocation>
</comment>
<dbReference type="Proteomes" id="UP000642973">
    <property type="component" value="Unassembled WGS sequence"/>
</dbReference>
<feature type="region of interest" description="Disordered" evidence="4">
    <location>
        <begin position="1"/>
        <end position="148"/>
    </location>
</feature>
<feature type="non-terminal residue" evidence="5">
    <location>
        <position position="198"/>
    </location>
</feature>
<comment type="similarity">
    <text evidence="2">Belongs to the UPF0688 family.</text>
</comment>
<dbReference type="EMBL" id="WEIV01017860">
    <property type="protein sequence ID" value="NWI55996.1"/>
    <property type="molecule type" value="Genomic_DNA"/>
</dbReference>
<keyword evidence="6" id="KW-1185">Reference proteome</keyword>
<dbReference type="InterPro" id="IPR031530">
    <property type="entry name" value="UPF0688"/>
</dbReference>
<dbReference type="Pfam" id="PF15772">
    <property type="entry name" value="UPF0688"/>
    <property type="match status" value="1"/>
</dbReference>
<accession>A0A851CIU3</accession>
<feature type="compositionally biased region" description="Acidic residues" evidence="4">
    <location>
        <begin position="103"/>
        <end position="112"/>
    </location>
</feature>
<gene>
    <name evidence="5" type="primary">Ca174</name>
    <name evidence="5" type="ORF">CALVIR_R06224</name>
</gene>
<feature type="compositionally biased region" description="Basic and acidic residues" evidence="4">
    <location>
        <begin position="64"/>
        <end position="82"/>
    </location>
</feature>
<evidence type="ECO:0000256" key="4">
    <source>
        <dbReference type="SAM" id="MobiDB-lite"/>
    </source>
</evidence>
<evidence type="ECO:0000256" key="3">
    <source>
        <dbReference type="ARBA" id="ARBA00023242"/>
    </source>
</evidence>
<feature type="compositionally biased region" description="Basic and acidic residues" evidence="4">
    <location>
        <begin position="124"/>
        <end position="138"/>
    </location>
</feature>
<dbReference type="PANTHER" id="PTHR28491:SF1">
    <property type="entry name" value="UPF0688 PROTEIN C1ORF174"/>
    <property type="match status" value="1"/>
</dbReference>
<dbReference type="GO" id="GO:0005634">
    <property type="term" value="C:nucleus"/>
    <property type="evidence" value="ECO:0007669"/>
    <property type="project" value="UniProtKB-SubCell"/>
</dbReference>
<dbReference type="PANTHER" id="PTHR28491">
    <property type="entry name" value="UPF0688 PROTEIN C1ORF174"/>
    <property type="match status" value="1"/>
</dbReference>
<sequence>CSSHKAADGRPTKRMKCEKSSLKTELEGPTCGRENLAALGERPKTPDGDRGPEDPGDSSTIQQRKGESIPETNERKQEKEQDVSLEPHAVKPGSGGSLCPQELGEEEEEEESSCGSALAEEPGPEDREPWKPPEHSGFSDEDSNQPLPVHRFFGDVELVRWESHLPAVAVPSTTRSRREVRKLHFIAKEDEEEEEEDV</sequence>
<proteinExistence type="inferred from homology"/>
<reference evidence="5" key="1">
    <citation type="submission" date="2019-10" db="EMBL/GenBank/DDBJ databases">
        <title>Bird 10,000 Genomes (B10K) Project - Family phase.</title>
        <authorList>
            <person name="Zhang G."/>
        </authorList>
    </citation>
    <scope>NUCLEOTIDE SEQUENCE</scope>
    <source>
        <strain evidence="5">B10K-DU-002-55</strain>
        <tissue evidence="5">Muscle</tissue>
    </source>
</reference>
<dbReference type="AlphaFoldDB" id="A0A851CIU3"/>
<evidence type="ECO:0000256" key="2">
    <source>
        <dbReference type="ARBA" id="ARBA00006634"/>
    </source>
</evidence>
<evidence type="ECO:0000256" key="1">
    <source>
        <dbReference type="ARBA" id="ARBA00004123"/>
    </source>
</evidence>
<evidence type="ECO:0000313" key="5">
    <source>
        <dbReference type="EMBL" id="NWI55996.1"/>
    </source>
</evidence>
<name>A0A851CIU3_CALVR</name>
<feature type="compositionally biased region" description="Basic and acidic residues" evidence="4">
    <location>
        <begin position="41"/>
        <end position="53"/>
    </location>
</feature>
<evidence type="ECO:0000313" key="6">
    <source>
        <dbReference type="Proteomes" id="UP000642973"/>
    </source>
</evidence>